<comment type="caution">
    <text evidence="1">The sequence shown here is derived from an EMBL/GenBank/DDBJ whole genome shotgun (WGS) entry which is preliminary data.</text>
</comment>
<name>A0ACC2T8P4_9FUNG</name>
<proteinExistence type="predicted"/>
<keyword evidence="1" id="KW-0547">Nucleotide-binding</keyword>
<keyword evidence="1" id="KW-0067">ATP-binding</keyword>
<organism evidence="1 2">
    <name type="scientific">Entomophthora muscae</name>
    <dbReference type="NCBI Taxonomy" id="34485"/>
    <lineage>
        <taxon>Eukaryota</taxon>
        <taxon>Fungi</taxon>
        <taxon>Fungi incertae sedis</taxon>
        <taxon>Zoopagomycota</taxon>
        <taxon>Entomophthoromycotina</taxon>
        <taxon>Entomophthoromycetes</taxon>
        <taxon>Entomophthorales</taxon>
        <taxon>Entomophthoraceae</taxon>
        <taxon>Entomophthora</taxon>
    </lineage>
</organism>
<accession>A0ACC2T8P4</accession>
<sequence>MANAQSKPQLNVAAELTRGLFSEYVRHRTNVKRIVIFTIFSGLLMRITEFLNPKNRKILNQEAKALGPKSKKKFEVNQIFFIRLRRLLRIVIPGARSKEFGFLILHSFFLVFRTVLSVYVASLDGRIVGALVRGKGWDFIKGIFYWMAVALPATYTNSMLNYLQSKLAIQFRTRLTRHIHDQYLSSNCFYTLSNLDDRVKNADQLITVDVEKFCNALSSIYSNLAKPILDTLIYNLQLARNVGGEGLFLVNLGVHISSGLLRACTPQFGKMAAEEQGHEGEFRSRHTRIIENAEEIALYGGHTAEKTVVEQAYYTLIRHVNQTFRVRIFHGMLEDFIIKYLWGALGLTLCAVPVFLGEKAGASTTAVVADRTKDFVTNRRLLVSSADAFGRIMYSYKEISELAGYTARVTELLDVLNEVKNGRYHKATVSVAATTGTTKGTTSDVLLASEGQGKVEEGHSIVFEKVPIISPAGEVLVPSLNFHVKPGMHLLIVGPNGCGKSSLFRILGGLWPVRGGKVIRPEASPEGLPGMFYIPQRPYLSLGTLRDQIIYPHTHQDMQKRGITDVNLLDILAVVRLKHIVAREGGWEAEREWKDALSGGDKQRIAMARLYYHRPRFAILDECTSAVSMEVEEIMYTHATELGISLLTVSHRPSLWKYHNHILQYDGQGGYVFAELDAGKRLALQEEKQQLEHKLIEVPKLEARLKELEASDQ</sequence>
<protein>
    <submittedName>
        <fullName evidence="1">ATP-binding cassette long-chain fatty acid transporter pxa2, variant 2</fullName>
    </submittedName>
</protein>
<evidence type="ECO:0000313" key="1">
    <source>
        <dbReference type="EMBL" id="KAJ9070951.1"/>
    </source>
</evidence>
<gene>
    <name evidence="1" type="primary">PXA2_2</name>
    <name evidence="1" type="ORF">DSO57_1002168</name>
</gene>
<keyword evidence="2" id="KW-1185">Reference proteome</keyword>
<dbReference type="EMBL" id="QTSX02003555">
    <property type="protein sequence ID" value="KAJ9070951.1"/>
    <property type="molecule type" value="Genomic_DNA"/>
</dbReference>
<reference evidence="1" key="1">
    <citation type="submission" date="2022-04" db="EMBL/GenBank/DDBJ databases">
        <title>Genome of the entomopathogenic fungus Entomophthora muscae.</title>
        <authorList>
            <person name="Elya C."/>
            <person name="Lovett B.R."/>
            <person name="Lee E."/>
            <person name="Macias A.M."/>
            <person name="Hajek A.E."/>
            <person name="De Bivort B.L."/>
            <person name="Kasson M.T."/>
            <person name="De Fine Licht H.H."/>
            <person name="Stajich J.E."/>
        </authorList>
    </citation>
    <scope>NUCLEOTIDE SEQUENCE</scope>
    <source>
        <strain evidence="1">Berkeley</strain>
    </source>
</reference>
<evidence type="ECO:0000313" key="2">
    <source>
        <dbReference type="Proteomes" id="UP001165960"/>
    </source>
</evidence>
<dbReference type="Proteomes" id="UP001165960">
    <property type="component" value="Unassembled WGS sequence"/>
</dbReference>